<evidence type="ECO:0000256" key="1">
    <source>
        <dbReference type="SAM" id="MobiDB-lite"/>
    </source>
</evidence>
<dbReference type="Proteomes" id="UP001497482">
    <property type="component" value="Chromosome 23"/>
</dbReference>
<protein>
    <submittedName>
        <fullName evidence="2">Uncharacterized protein</fullName>
    </submittedName>
</protein>
<organism evidence="2 3">
    <name type="scientific">Knipowitschia caucasica</name>
    <name type="common">Caucasian dwarf goby</name>
    <name type="synonym">Pomatoschistus caucasicus</name>
    <dbReference type="NCBI Taxonomy" id="637954"/>
    <lineage>
        <taxon>Eukaryota</taxon>
        <taxon>Metazoa</taxon>
        <taxon>Chordata</taxon>
        <taxon>Craniata</taxon>
        <taxon>Vertebrata</taxon>
        <taxon>Euteleostomi</taxon>
        <taxon>Actinopterygii</taxon>
        <taxon>Neopterygii</taxon>
        <taxon>Teleostei</taxon>
        <taxon>Neoteleostei</taxon>
        <taxon>Acanthomorphata</taxon>
        <taxon>Gobiaria</taxon>
        <taxon>Gobiiformes</taxon>
        <taxon>Gobioidei</taxon>
        <taxon>Gobiidae</taxon>
        <taxon>Gobiinae</taxon>
        <taxon>Knipowitschia</taxon>
    </lineage>
</organism>
<accession>A0AAV2LGS9</accession>
<keyword evidence="3" id="KW-1185">Reference proteome</keyword>
<feature type="compositionally biased region" description="Basic and acidic residues" evidence="1">
    <location>
        <begin position="37"/>
        <end position="48"/>
    </location>
</feature>
<name>A0AAV2LGS9_KNICA</name>
<feature type="region of interest" description="Disordered" evidence="1">
    <location>
        <begin position="37"/>
        <end position="99"/>
    </location>
</feature>
<evidence type="ECO:0000313" key="2">
    <source>
        <dbReference type="EMBL" id="CAL1599629.1"/>
    </source>
</evidence>
<dbReference type="EMBL" id="OZ035845">
    <property type="protein sequence ID" value="CAL1599629.1"/>
    <property type="molecule type" value="Genomic_DNA"/>
</dbReference>
<dbReference type="AlphaFoldDB" id="A0AAV2LGS9"/>
<evidence type="ECO:0000313" key="3">
    <source>
        <dbReference type="Proteomes" id="UP001497482"/>
    </source>
</evidence>
<reference evidence="2 3" key="1">
    <citation type="submission" date="2024-04" db="EMBL/GenBank/DDBJ databases">
        <authorList>
            <person name="Waldvogel A.-M."/>
            <person name="Schoenle A."/>
        </authorList>
    </citation>
    <scope>NUCLEOTIDE SEQUENCE [LARGE SCALE GENOMIC DNA]</scope>
</reference>
<proteinExistence type="predicted"/>
<feature type="compositionally biased region" description="Polar residues" evidence="1">
    <location>
        <begin position="88"/>
        <end position="99"/>
    </location>
</feature>
<gene>
    <name evidence="2" type="ORF">KC01_LOCUS27870</name>
</gene>
<sequence length="99" mass="11712">MMSSSCCGYFDESHTYASRSAEYGLCDFERTSCEWREYTDTEPDTEHRQRTRQQKSPGHSRNPYRPPRYSTVRDYPSRQDLPPVPPSRTRQTHNPPEHT</sequence>